<dbReference type="PANTHER" id="PTHR34981">
    <property type="entry name" value="CELL DIVISION PROTEIN ZAPA"/>
    <property type="match status" value="1"/>
</dbReference>
<name>A0A3D5QD90_FLESI</name>
<keyword evidence="10" id="KW-0175">Coiled coil</keyword>
<dbReference type="Gene3D" id="6.10.250.790">
    <property type="match status" value="1"/>
</dbReference>
<evidence type="ECO:0000313" key="12">
    <source>
        <dbReference type="Proteomes" id="UP000262325"/>
    </source>
</evidence>
<evidence type="ECO:0000256" key="7">
    <source>
        <dbReference type="ARBA" id="ARBA00024910"/>
    </source>
</evidence>
<dbReference type="InterPro" id="IPR036192">
    <property type="entry name" value="Cell_div_ZapA-like_sf"/>
</dbReference>
<evidence type="ECO:0000256" key="8">
    <source>
        <dbReference type="ARBA" id="ARBA00026068"/>
    </source>
</evidence>
<dbReference type="AlphaFoldDB" id="A0A3D5QD90"/>
<comment type="subunit">
    <text evidence="8">Homodimer. Interacts with FtsZ.</text>
</comment>
<evidence type="ECO:0000256" key="10">
    <source>
        <dbReference type="SAM" id="Coils"/>
    </source>
</evidence>
<dbReference type="GO" id="GO:0000917">
    <property type="term" value="P:division septum assembly"/>
    <property type="evidence" value="ECO:0007669"/>
    <property type="project" value="UniProtKB-KW"/>
</dbReference>
<keyword evidence="6" id="KW-0131">Cell cycle</keyword>
<dbReference type="Proteomes" id="UP000262325">
    <property type="component" value="Unassembled WGS sequence"/>
</dbReference>
<proteinExistence type="predicted"/>
<protein>
    <recommendedName>
        <fullName evidence="2">Cell division protein ZapA</fullName>
    </recommendedName>
    <alternativeName>
        <fullName evidence="9">Z ring-associated protein ZapA</fullName>
    </alternativeName>
</protein>
<dbReference type="SUPFAM" id="SSF102829">
    <property type="entry name" value="Cell division protein ZapA-like"/>
    <property type="match status" value="1"/>
</dbReference>
<evidence type="ECO:0000256" key="2">
    <source>
        <dbReference type="ARBA" id="ARBA00015195"/>
    </source>
</evidence>
<dbReference type="GO" id="GO:0032153">
    <property type="term" value="C:cell division site"/>
    <property type="evidence" value="ECO:0007669"/>
    <property type="project" value="TreeGrafter"/>
</dbReference>
<organism evidence="11 12">
    <name type="scientific">Flexistipes sinusarabici</name>
    <dbReference type="NCBI Taxonomy" id="2352"/>
    <lineage>
        <taxon>Bacteria</taxon>
        <taxon>Pseudomonadati</taxon>
        <taxon>Deferribacterota</taxon>
        <taxon>Deferribacteres</taxon>
        <taxon>Deferribacterales</taxon>
        <taxon>Flexistipitaceae</taxon>
        <taxon>Flexistipes</taxon>
    </lineage>
</organism>
<dbReference type="InterPro" id="IPR007838">
    <property type="entry name" value="Cell_div_ZapA-like"/>
</dbReference>
<dbReference type="GO" id="GO:0030428">
    <property type="term" value="C:cell septum"/>
    <property type="evidence" value="ECO:0007669"/>
    <property type="project" value="TreeGrafter"/>
</dbReference>
<evidence type="ECO:0000256" key="3">
    <source>
        <dbReference type="ARBA" id="ARBA00022490"/>
    </source>
</evidence>
<sequence length="91" mass="10595">MNVSEVYIYGDKYKIKTEGDEEYIKDIASFVELRMKEIEKNLHVLTTSKIAVMAAFNIAAEYFMLKEEISESKKAIERLERKLDELEVNIG</sequence>
<comment type="caution">
    <text evidence="11">The sequence shown here is derived from an EMBL/GenBank/DDBJ whole genome shotgun (WGS) entry which is preliminary data.</text>
</comment>
<evidence type="ECO:0000256" key="6">
    <source>
        <dbReference type="ARBA" id="ARBA00023306"/>
    </source>
</evidence>
<gene>
    <name evidence="11" type="ORF">DHM44_09005</name>
</gene>
<dbReference type="EMBL" id="DPPF01000187">
    <property type="protein sequence ID" value="HCW93806.1"/>
    <property type="molecule type" value="Genomic_DNA"/>
</dbReference>
<dbReference type="Pfam" id="PF05164">
    <property type="entry name" value="ZapA"/>
    <property type="match status" value="1"/>
</dbReference>
<keyword evidence="4 11" id="KW-0132">Cell division</keyword>
<comment type="subcellular location">
    <subcellularLocation>
        <location evidence="1">Cytoplasm</location>
    </subcellularLocation>
</comment>
<evidence type="ECO:0000256" key="9">
    <source>
        <dbReference type="ARBA" id="ARBA00033158"/>
    </source>
</evidence>
<dbReference type="GO" id="GO:0005829">
    <property type="term" value="C:cytosol"/>
    <property type="evidence" value="ECO:0007669"/>
    <property type="project" value="TreeGrafter"/>
</dbReference>
<evidence type="ECO:0000256" key="5">
    <source>
        <dbReference type="ARBA" id="ARBA00023210"/>
    </source>
</evidence>
<evidence type="ECO:0000313" key="11">
    <source>
        <dbReference type="EMBL" id="HCW93806.1"/>
    </source>
</evidence>
<dbReference type="GO" id="GO:0000921">
    <property type="term" value="P:septin ring assembly"/>
    <property type="evidence" value="ECO:0007669"/>
    <property type="project" value="TreeGrafter"/>
</dbReference>
<accession>A0A3D5QD90</accession>
<dbReference type="PANTHER" id="PTHR34981:SF1">
    <property type="entry name" value="CELL DIVISION PROTEIN ZAPA"/>
    <property type="match status" value="1"/>
</dbReference>
<keyword evidence="3" id="KW-0963">Cytoplasm</keyword>
<keyword evidence="5" id="KW-0717">Septation</keyword>
<evidence type="ECO:0000256" key="1">
    <source>
        <dbReference type="ARBA" id="ARBA00004496"/>
    </source>
</evidence>
<feature type="coiled-coil region" evidence="10">
    <location>
        <begin position="62"/>
        <end position="89"/>
    </location>
</feature>
<comment type="function">
    <text evidence="7">Activator of cell division through the inhibition of FtsZ GTPase activity, therefore promoting FtsZ assembly into bundles of protofilaments necessary for the formation of the division Z ring. It is recruited early at mid-cell but it is not essential for cell division.</text>
</comment>
<reference evidence="11 12" key="1">
    <citation type="journal article" date="2018" name="Nat. Biotechnol.">
        <title>A standardized bacterial taxonomy based on genome phylogeny substantially revises the tree of life.</title>
        <authorList>
            <person name="Parks D.H."/>
            <person name="Chuvochina M."/>
            <person name="Waite D.W."/>
            <person name="Rinke C."/>
            <person name="Skarshewski A."/>
            <person name="Chaumeil P.A."/>
            <person name="Hugenholtz P."/>
        </authorList>
    </citation>
    <scope>NUCLEOTIDE SEQUENCE [LARGE SCALE GENOMIC DNA]</scope>
    <source>
        <strain evidence="11">UBA8672</strain>
    </source>
</reference>
<dbReference type="GO" id="GO:0043093">
    <property type="term" value="P:FtsZ-dependent cytokinesis"/>
    <property type="evidence" value="ECO:0007669"/>
    <property type="project" value="TreeGrafter"/>
</dbReference>
<dbReference type="InterPro" id="IPR053712">
    <property type="entry name" value="Bac_CellDiv_Activator"/>
</dbReference>
<evidence type="ECO:0000256" key="4">
    <source>
        <dbReference type="ARBA" id="ARBA00022618"/>
    </source>
</evidence>